<dbReference type="EMBL" id="JBOK01000027">
    <property type="protein sequence ID" value="EXU78791.1"/>
    <property type="molecule type" value="Genomic_DNA"/>
</dbReference>
<dbReference type="Gene3D" id="3.90.1530.30">
    <property type="match status" value="1"/>
</dbReference>
<evidence type="ECO:0000313" key="6">
    <source>
        <dbReference type="Proteomes" id="UP000020766"/>
    </source>
</evidence>
<dbReference type="InterPro" id="IPR050336">
    <property type="entry name" value="Chromosome_partition/occlusion"/>
</dbReference>
<dbReference type="PATRIC" id="fig|1457173.3.peg.3381"/>
<evidence type="ECO:0000256" key="3">
    <source>
        <dbReference type="SAM" id="MobiDB-lite"/>
    </source>
</evidence>
<keyword evidence="6" id="KW-1185">Reference proteome</keyword>
<reference evidence="5 6" key="1">
    <citation type="submission" date="2014-01" db="EMBL/GenBank/DDBJ databases">
        <title>Interspecies Systems Biology Uncovers Metabolites Affecting C. elegans Gene Expression and Life History Traits.</title>
        <authorList>
            <person name="Watson E."/>
            <person name="Macneil L.T."/>
            <person name="Ritter A.D."/>
            <person name="Yilmaz L.S."/>
            <person name="Rosebrock A.P."/>
            <person name="Caudy A.A."/>
            <person name="Walhout A.J."/>
        </authorList>
    </citation>
    <scope>NUCLEOTIDE SEQUENCE [LARGE SCALE GENOMIC DNA]</scope>
    <source>
        <strain evidence="5 6">DA1877</strain>
    </source>
</reference>
<organism evidence="5 6">
    <name type="scientific">Comamonas aquatica DA1877</name>
    <dbReference type="NCBI Taxonomy" id="1457173"/>
    <lineage>
        <taxon>Bacteria</taxon>
        <taxon>Pseudomonadati</taxon>
        <taxon>Pseudomonadota</taxon>
        <taxon>Betaproteobacteria</taxon>
        <taxon>Burkholderiales</taxon>
        <taxon>Comamonadaceae</taxon>
        <taxon>Comamonas</taxon>
    </lineage>
</organism>
<gene>
    <name evidence="5" type="ORF">AX13_09890</name>
</gene>
<evidence type="ECO:0000256" key="1">
    <source>
        <dbReference type="ARBA" id="ARBA00006295"/>
    </source>
</evidence>
<dbReference type="CDD" id="cd16393">
    <property type="entry name" value="SPO0J_N"/>
    <property type="match status" value="1"/>
</dbReference>
<dbReference type="Pfam" id="PF02195">
    <property type="entry name" value="ParB_N"/>
    <property type="match status" value="1"/>
</dbReference>
<dbReference type="InterPro" id="IPR004437">
    <property type="entry name" value="ParB/RepB/Spo0J"/>
</dbReference>
<dbReference type="AlphaFoldDB" id="A0A014MAM2"/>
<dbReference type="Gene3D" id="1.10.10.2830">
    <property type="match status" value="1"/>
</dbReference>
<name>A0A014MAM2_9BURK</name>
<comment type="caution">
    <text evidence="5">The sequence shown here is derived from an EMBL/GenBank/DDBJ whole genome shotgun (WGS) entry which is preliminary data.</text>
</comment>
<dbReference type="InterPro" id="IPR036086">
    <property type="entry name" value="ParB/Sulfiredoxin_sf"/>
</dbReference>
<dbReference type="SUPFAM" id="SSF109709">
    <property type="entry name" value="KorB DNA-binding domain-like"/>
    <property type="match status" value="1"/>
</dbReference>
<evidence type="ECO:0000256" key="2">
    <source>
        <dbReference type="ARBA" id="ARBA00022829"/>
    </source>
</evidence>
<dbReference type="NCBIfam" id="TIGR00180">
    <property type="entry name" value="parB_part"/>
    <property type="match status" value="1"/>
</dbReference>
<dbReference type="SMART" id="SM00470">
    <property type="entry name" value="ParB"/>
    <property type="match status" value="1"/>
</dbReference>
<dbReference type="GO" id="GO:0007059">
    <property type="term" value="P:chromosome segregation"/>
    <property type="evidence" value="ECO:0007669"/>
    <property type="project" value="UniProtKB-KW"/>
</dbReference>
<evidence type="ECO:0000259" key="4">
    <source>
        <dbReference type="SMART" id="SM00470"/>
    </source>
</evidence>
<dbReference type="GO" id="GO:0005694">
    <property type="term" value="C:chromosome"/>
    <property type="evidence" value="ECO:0007669"/>
    <property type="project" value="TreeGrafter"/>
</dbReference>
<dbReference type="InterPro" id="IPR041468">
    <property type="entry name" value="HTH_ParB/Spo0J"/>
</dbReference>
<sequence length="770" mass="82252">MTDSKDTLTQALPTPGAGAAFDHLAWHSITPSLTNPRKHFDQAALQDLADSIAATGVHQPILVRPLPAHRVAAEQTKAKAENRERAAYEIVAGERRWRACGLANAVQVPAMIRDMTDDEALEAQVIENLQREDITELEEAEGYQVLMQHQGINADQLKLKIGKSRAYVYARLKILDMCAEGKEALRAGSIDFSKALLIARIPSKQLQLKAIEYMTKPKGWDNKLPSYRDCAKHVQQEFMLDLDKARFNITDASLVAKAGSCMQCSKRTGANPDLYDDIDSADVCTDRTCFDNKTQAHIAQQVAAAKEKGQTVIVGEEAQELAGQHGYNDKMVGYRRLDTAEDSPTDQPLRKIIGKQMEAEGILPVKIESRRNKGELLDALPNDVVLRLLKAVEGQADASAKVSKEVIAFAEDKKAKAAAKAEGKYEQAWRNQLRDRTWEVIIEDNPADAFNLDVHRYLVRGAVSSLSTADAEAVAAILGLGKVGGVSALHQFAKDTPAPHLLHLLCVMQRDVSANYYGYGREKNEGLMLVARAVFGPQLQTVIKEEKHAAAVLHLPKPAPDNTDAPKSDLPLTPAARTTKDGGQGKAKGKTQRDPAALAGGGGKKLSAEAAAAGIAAALQAAAGEPEPGAAEAAQGNDAGPVAAAAAQAPGPLVTLTRSKQAKPAADTPAADGTGESADDGQDGADVKTGAAVAKPLTPETRAEAIGKGVRVLPTVSKSLRTWIGEEGKAVSLMGDRAVFVEFPAAPRCKPLTKSFDASELELVQNLEAV</sequence>
<dbReference type="PANTHER" id="PTHR33375">
    <property type="entry name" value="CHROMOSOME-PARTITIONING PROTEIN PARB-RELATED"/>
    <property type="match status" value="1"/>
</dbReference>
<dbReference type="InterPro" id="IPR003115">
    <property type="entry name" value="ParB_N"/>
</dbReference>
<comment type="similarity">
    <text evidence="1">Belongs to the ParB family.</text>
</comment>
<dbReference type="SUPFAM" id="SSF110849">
    <property type="entry name" value="ParB/Sulfiredoxin"/>
    <property type="match status" value="1"/>
</dbReference>
<dbReference type="RefSeq" id="WP_043387057.1">
    <property type="nucleotide sequence ID" value="NZ_JBOK01000027.1"/>
</dbReference>
<protein>
    <recommendedName>
        <fullName evidence="4">ParB-like N-terminal domain-containing protein</fullName>
    </recommendedName>
</protein>
<feature type="region of interest" description="Disordered" evidence="3">
    <location>
        <begin position="627"/>
        <end position="686"/>
    </location>
</feature>
<evidence type="ECO:0000313" key="5">
    <source>
        <dbReference type="EMBL" id="EXU78791.1"/>
    </source>
</evidence>
<feature type="compositionally biased region" description="Low complexity" evidence="3">
    <location>
        <begin position="627"/>
        <end position="652"/>
    </location>
</feature>
<proteinExistence type="inferred from homology"/>
<dbReference type="Proteomes" id="UP000020766">
    <property type="component" value="Unassembled WGS sequence"/>
</dbReference>
<dbReference type="Pfam" id="PF17762">
    <property type="entry name" value="HTH_ParB"/>
    <property type="match status" value="1"/>
</dbReference>
<dbReference type="PANTHER" id="PTHR33375:SF1">
    <property type="entry name" value="CHROMOSOME-PARTITIONING PROTEIN PARB-RELATED"/>
    <property type="match status" value="1"/>
</dbReference>
<feature type="domain" description="ParB-like N-terminal" evidence="4">
    <location>
        <begin position="22"/>
        <end position="129"/>
    </location>
</feature>
<feature type="region of interest" description="Disordered" evidence="3">
    <location>
        <begin position="556"/>
        <end position="602"/>
    </location>
</feature>
<keyword evidence="2" id="KW-0159">Chromosome partition</keyword>
<accession>A0A014MAM2</accession>
<dbReference type="GO" id="GO:0003677">
    <property type="term" value="F:DNA binding"/>
    <property type="evidence" value="ECO:0007669"/>
    <property type="project" value="InterPro"/>
</dbReference>